<gene>
    <name evidence="2" type="ordered locus">Sterm_0881</name>
</gene>
<sequence>MTAGFIMSLGGLIGFVGFAIWGLVKYVLKDDDITNKEIEEKNQMRHEETQKTFQRMTQAIDNLTDTMQGKYISPQNFSDSVSLKFKELQLLFYSTVEKNNVQQNYDDIMKEIDIRIEEKQNELENNIKLSGNSELSKLILSELKPIFLNYSEKIKDAFFKYRESLLEGEAKKGETKREISNHTQESILKCKEKLETR</sequence>
<dbReference type="STRING" id="526218.Sterm_0881"/>
<reference evidence="3" key="1">
    <citation type="submission" date="2009-09" db="EMBL/GenBank/DDBJ databases">
        <title>The complete chromosome of Sebaldella termitidis ATCC 33386.</title>
        <authorList>
            <consortium name="US DOE Joint Genome Institute (JGI-PGF)"/>
            <person name="Lucas S."/>
            <person name="Copeland A."/>
            <person name="Lapidus A."/>
            <person name="Glavina del Rio T."/>
            <person name="Dalin E."/>
            <person name="Tice H."/>
            <person name="Bruce D."/>
            <person name="Goodwin L."/>
            <person name="Pitluck S."/>
            <person name="Kyrpides N."/>
            <person name="Mavromatis K."/>
            <person name="Ivanova N."/>
            <person name="Mikhailova N."/>
            <person name="Sims D."/>
            <person name="Meincke L."/>
            <person name="Brettin T."/>
            <person name="Detter J.C."/>
            <person name="Han C."/>
            <person name="Larimer F."/>
            <person name="Land M."/>
            <person name="Hauser L."/>
            <person name="Markowitz V."/>
            <person name="Cheng J.F."/>
            <person name="Hugenholtz P."/>
            <person name="Woyke T."/>
            <person name="Wu D."/>
            <person name="Eisen J.A."/>
        </authorList>
    </citation>
    <scope>NUCLEOTIDE SEQUENCE [LARGE SCALE GENOMIC DNA]</scope>
    <source>
        <strain evidence="3">ATCC 33386 / NCTC 11300</strain>
    </source>
</reference>
<dbReference type="HOGENOM" id="CLU_1383329_0_0_0"/>
<organism evidence="2 3">
    <name type="scientific">Sebaldella termitidis (strain ATCC 33386 / NCTC 11300)</name>
    <dbReference type="NCBI Taxonomy" id="526218"/>
    <lineage>
        <taxon>Bacteria</taxon>
        <taxon>Fusobacteriati</taxon>
        <taxon>Fusobacteriota</taxon>
        <taxon>Fusobacteriia</taxon>
        <taxon>Fusobacteriales</taxon>
        <taxon>Leptotrichiaceae</taxon>
        <taxon>Sebaldella</taxon>
    </lineage>
</organism>
<name>D1AR65_SEBTE</name>
<evidence type="ECO:0000313" key="3">
    <source>
        <dbReference type="Proteomes" id="UP000000845"/>
    </source>
</evidence>
<keyword evidence="1" id="KW-0472">Membrane</keyword>
<dbReference type="RefSeq" id="WP_012860349.1">
    <property type="nucleotide sequence ID" value="NC_013517.1"/>
</dbReference>
<dbReference type="KEGG" id="str:Sterm_0881"/>
<reference evidence="2 3" key="2">
    <citation type="journal article" date="2010" name="Stand. Genomic Sci.">
        <title>Complete genome sequence of Sebaldella termitidis type strain (NCTC 11300).</title>
        <authorList>
            <person name="Harmon-Smith M."/>
            <person name="Celia L."/>
            <person name="Chertkov O."/>
            <person name="Lapidus A."/>
            <person name="Copeland A."/>
            <person name="Glavina Del Rio T."/>
            <person name="Nolan M."/>
            <person name="Lucas S."/>
            <person name="Tice H."/>
            <person name="Cheng J.F."/>
            <person name="Han C."/>
            <person name="Detter J.C."/>
            <person name="Bruce D."/>
            <person name="Goodwin L."/>
            <person name="Pitluck S."/>
            <person name="Pati A."/>
            <person name="Liolios K."/>
            <person name="Ivanova N."/>
            <person name="Mavromatis K."/>
            <person name="Mikhailova N."/>
            <person name="Chen A."/>
            <person name="Palaniappan K."/>
            <person name="Land M."/>
            <person name="Hauser L."/>
            <person name="Chang Y.J."/>
            <person name="Jeffries C.D."/>
            <person name="Brettin T."/>
            <person name="Goker M."/>
            <person name="Beck B."/>
            <person name="Bristow J."/>
            <person name="Eisen J.A."/>
            <person name="Markowitz V."/>
            <person name="Hugenholtz P."/>
            <person name="Kyrpides N.C."/>
            <person name="Klenk H.P."/>
            <person name="Chen F."/>
        </authorList>
    </citation>
    <scope>NUCLEOTIDE SEQUENCE [LARGE SCALE GENOMIC DNA]</scope>
    <source>
        <strain evidence="3">ATCC 33386 / NCTC 11300</strain>
    </source>
</reference>
<keyword evidence="1" id="KW-1133">Transmembrane helix</keyword>
<dbReference type="AlphaFoldDB" id="D1AR65"/>
<proteinExistence type="predicted"/>
<evidence type="ECO:0000313" key="2">
    <source>
        <dbReference type="EMBL" id="ACZ07753.1"/>
    </source>
</evidence>
<dbReference type="Proteomes" id="UP000000845">
    <property type="component" value="Chromosome"/>
</dbReference>
<dbReference type="EMBL" id="CP001739">
    <property type="protein sequence ID" value="ACZ07753.1"/>
    <property type="molecule type" value="Genomic_DNA"/>
</dbReference>
<evidence type="ECO:0000256" key="1">
    <source>
        <dbReference type="SAM" id="Phobius"/>
    </source>
</evidence>
<accession>D1AR65</accession>
<keyword evidence="1" id="KW-0812">Transmembrane</keyword>
<keyword evidence="3" id="KW-1185">Reference proteome</keyword>
<feature type="transmembrane region" description="Helical" evidence="1">
    <location>
        <begin position="6"/>
        <end position="28"/>
    </location>
</feature>
<protein>
    <submittedName>
        <fullName evidence="2">Uncharacterized protein</fullName>
    </submittedName>
</protein>